<dbReference type="AlphaFoldDB" id="A0AAQ3LE15"/>
<comment type="catalytic activity">
    <reaction evidence="1">
        <text>D-ribulose 5-phosphate = D-xylulose 5-phosphate</text>
        <dbReference type="Rhea" id="RHEA:13677"/>
        <dbReference type="ChEBI" id="CHEBI:57737"/>
        <dbReference type="ChEBI" id="CHEBI:58121"/>
        <dbReference type="EC" id="5.1.3.1"/>
    </reaction>
</comment>
<name>A0AAQ3LE15_9BACT</name>
<dbReference type="InterPro" id="IPR036237">
    <property type="entry name" value="Xyl_isomerase-like_sf"/>
</dbReference>
<dbReference type="InterPro" id="IPR013785">
    <property type="entry name" value="Aldolase_TIM"/>
</dbReference>
<evidence type="ECO:0000256" key="4">
    <source>
        <dbReference type="ARBA" id="ARBA00001947"/>
    </source>
</evidence>
<evidence type="ECO:0000256" key="10">
    <source>
        <dbReference type="NCBIfam" id="TIGR01163"/>
    </source>
</evidence>
<dbReference type="EC" id="5.1.3.1" evidence="7 10"/>
<dbReference type="GO" id="GO:0005975">
    <property type="term" value="P:carbohydrate metabolic process"/>
    <property type="evidence" value="ECO:0007669"/>
    <property type="project" value="InterPro"/>
</dbReference>
<sequence length="557" mass="62005">MEFKLGIKSDPIEYRNTFTWLFRLMAEEGVTSLQLGSFFEMYQLPDAYFIRLKKEADDFGITIDSLFTAHRELGGFFREDPEWAQVARRNYERFIEIGALVGAKSVGSNPGAVPRDRMGLKADGLRCYMQHMKELMHFAKEKGIDWLTIEPMSCLAEPPTLPDEMKLMGDELTEYHQANPMSTSNVGYCTDIAHGYLNQNETDGFNHVELFKASLPWLYEIHLKNTDDRFNSTFGFQAANVQNGIVDVAHFRDILLESTKTIPVDTLGCYLEIGGPKLGRDYSDGQLDAQLRESLTYLKENFLQPTSLSEKPTAPVPEFFSDTTGRVAIAPSMMCVDPLNFETALRRVEALGADMLHMDVMDGHFVPNAPMGLAVIESLKDRTHLPIDVHLMVENNDFFVSLMEGWGVHQISVHTEACSHLDRTLARIREIGAKAGAALNPSTPLSTLDFILERIDYVLLMTVNPGFAGQKMTPASLKKIADCHAYLEARGYGHLPIQVDGNVSFENIPAMVAAGADNLVAGTSSIFNSADSWPNNIKRTRDAIAAGLRERTATSVA</sequence>
<evidence type="ECO:0000256" key="8">
    <source>
        <dbReference type="ARBA" id="ARBA00022723"/>
    </source>
</evidence>
<dbReference type="GO" id="GO:0005737">
    <property type="term" value="C:cytoplasm"/>
    <property type="evidence" value="ECO:0007669"/>
    <property type="project" value="UniProtKB-ARBA"/>
</dbReference>
<evidence type="ECO:0000256" key="9">
    <source>
        <dbReference type="ARBA" id="ARBA00023235"/>
    </source>
</evidence>
<dbReference type="GO" id="GO:0004750">
    <property type="term" value="F:D-ribulose-phosphate 3-epimerase activity"/>
    <property type="evidence" value="ECO:0007669"/>
    <property type="project" value="UniProtKB-UniRule"/>
</dbReference>
<reference evidence="12 13" key="1">
    <citation type="submission" date="2023-10" db="EMBL/GenBank/DDBJ databases">
        <title>Rubellicoccus peritrichatus gen. nov., sp. nov., isolated from an algae of coral reef tank.</title>
        <authorList>
            <person name="Luo J."/>
        </authorList>
    </citation>
    <scope>NUCLEOTIDE SEQUENCE [LARGE SCALE GENOMIC DNA]</scope>
    <source>
        <strain evidence="12 13">CR14</strain>
    </source>
</reference>
<gene>
    <name evidence="12" type="primary">rpe</name>
    <name evidence="12" type="ORF">RZN69_06545</name>
</gene>
<accession>A0AAQ3LE15</accession>
<dbReference type="PANTHER" id="PTHR11749">
    <property type="entry name" value="RIBULOSE-5-PHOSPHATE-3-EPIMERASE"/>
    <property type="match status" value="1"/>
</dbReference>
<dbReference type="Gene3D" id="3.20.20.150">
    <property type="entry name" value="Divalent-metal-dependent TIM barrel enzymes"/>
    <property type="match status" value="1"/>
</dbReference>
<keyword evidence="8" id="KW-0479">Metal-binding</keyword>
<dbReference type="InterPro" id="IPR026019">
    <property type="entry name" value="Ribul_P_3_epim"/>
</dbReference>
<dbReference type="InterPro" id="IPR000056">
    <property type="entry name" value="Ribul_P_3_epim-like"/>
</dbReference>
<dbReference type="CDD" id="cd00429">
    <property type="entry name" value="RPE"/>
    <property type="match status" value="1"/>
</dbReference>
<dbReference type="SUPFAM" id="SSF51366">
    <property type="entry name" value="Ribulose-phoshate binding barrel"/>
    <property type="match status" value="1"/>
</dbReference>
<dbReference type="Pfam" id="PF00834">
    <property type="entry name" value="Ribul_P_3_epim"/>
    <property type="match status" value="1"/>
</dbReference>
<comment type="cofactor">
    <cofactor evidence="4">
        <name>Zn(2+)</name>
        <dbReference type="ChEBI" id="CHEBI:29105"/>
    </cofactor>
</comment>
<evidence type="ECO:0000256" key="7">
    <source>
        <dbReference type="ARBA" id="ARBA00013188"/>
    </source>
</evidence>
<dbReference type="EMBL" id="CP136920">
    <property type="protein sequence ID" value="WOO42744.1"/>
    <property type="molecule type" value="Genomic_DNA"/>
</dbReference>
<dbReference type="RefSeq" id="WP_317835271.1">
    <property type="nucleotide sequence ID" value="NZ_CP136920.1"/>
</dbReference>
<dbReference type="KEGG" id="puo:RZN69_06545"/>
<comment type="cofactor">
    <cofactor evidence="2">
        <name>Mn(2+)</name>
        <dbReference type="ChEBI" id="CHEBI:29035"/>
    </cofactor>
</comment>
<dbReference type="Proteomes" id="UP001304300">
    <property type="component" value="Chromosome"/>
</dbReference>
<evidence type="ECO:0000256" key="1">
    <source>
        <dbReference type="ARBA" id="ARBA00001782"/>
    </source>
</evidence>
<evidence type="ECO:0000256" key="6">
    <source>
        <dbReference type="ARBA" id="ARBA00009541"/>
    </source>
</evidence>
<proteinExistence type="inferred from homology"/>
<dbReference type="SUPFAM" id="SSF51658">
    <property type="entry name" value="Xylose isomerase-like"/>
    <property type="match status" value="1"/>
</dbReference>
<feature type="domain" description="Xylose isomerase-like TIM barrel" evidence="11">
    <location>
        <begin position="23"/>
        <end position="259"/>
    </location>
</feature>
<evidence type="ECO:0000256" key="5">
    <source>
        <dbReference type="ARBA" id="ARBA00001954"/>
    </source>
</evidence>
<dbReference type="GO" id="GO:0046872">
    <property type="term" value="F:metal ion binding"/>
    <property type="evidence" value="ECO:0007669"/>
    <property type="project" value="UniProtKB-KW"/>
</dbReference>
<keyword evidence="13" id="KW-1185">Reference proteome</keyword>
<comment type="cofactor">
    <cofactor evidence="5">
        <name>Fe(2+)</name>
        <dbReference type="ChEBI" id="CHEBI:29033"/>
    </cofactor>
</comment>
<dbReference type="FunFam" id="3.20.20.70:FF:000004">
    <property type="entry name" value="Ribulose-phosphate 3-epimerase"/>
    <property type="match status" value="1"/>
</dbReference>
<dbReference type="InterPro" id="IPR013022">
    <property type="entry name" value="Xyl_isomerase-like_TIM-brl"/>
</dbReference>
<evidence type="ECO:0000259" key="11">
    <source>
        <dbReference type="Pfam" id="PF01261"/>
    </source>
</evidence>
<dbReference type="NCBIfam" id="NF004076">
    <property type="entry name" value="PRK05581.1-4"/>
    <property type="match status" value="1"/>
</dbReference>
<evidence type="ECO:0000256" key="2">
    <source>
        <dbReference type="ARBA" id="ARBA00001936"/>
    </source>
</evidence>
<keyword evidence="9 12" id="KW-0413">Isomerase</keyword>
<evidence type="ECO:0000313" key="13">
    <source>
        <dbReference type="Proteomes" id="UP001304300"/>
    </source>
</evidence>
<protein>
    <recommendedName>
        <fullName evidence="7 10">Ribulose-phosphate 3-epimerase</fullName>
        <ecNumber evidence="7 10">5.1.3.1</ecNumber>
    </recommendedName>
</protein>
<evidence type="ECO:0000256" key="3">
    <source>
        <dbReference type="ARBA" id="ARBA00001941"/>
    </source>
</evidence>
<dbReference type="GO" id="GO:0006098">
    <property type="term" value="P:pentose-phosphate shunt"/>
    <property type="evidence" value="ECO:0007669"/>
    <property type="project" value="UniProtKB-UniRule"/>
</dbReference>
<organism evidence="12 13">
    <name type="scientific">Rubellicoccus peritrichatus</name>
    <dbReference type="NCBI Taxonomy" id="3080537"/>
    <lineage>
        <taxon>Bacteria</taxon>
        <taxon>Pseudomonadati</taxon>
        <taxon>Verrucomicrobiota</taxon>
        <taxon>Opitutia</taxon>
        <taxon>Puniceicoccales</taxon>
        <taxon>Cerasicoccaceae</taxon>
        <taxon>Rubellicoccus</taxon>
    </lineage>
</organism>
<comment type="cofactor">
    <cofactor evidence="3">
        <name>Co(2+)</name>
        <dbReference type="ChEBI" id="CHEBI:48828"/>
    </cofactor>
</comment>
<dbReference type="NCBIfam" id="TIGR01163">
    <property type="entry name" value="rpe"/>
    <property type="match status" value="1"/>
</dbReference>
<dbReference type="Pfam" id="PF01261">
    <property type="entry name" value="AP_endonuc_2"/>
    <property type="match status" value="1"/>
</dbReference>
<dbReference type="PROSITE" id="PS01086">
    <property type="entry name" value="RIBUL_P_3_EPIMER_2"/>
    <property type="match status" value="1"/>
</dbReference>
<dbReference type="Gene3D" id="3.20.20.70">
    <property type="entry name" value="Aldolase class I"/>
    <property type="match status" value="1"/>
</dbReference>
<comment type="similarity">
    <text evidence="6">Belongs to the ribulose-phosphate 3-epimerase family.</text>
</comment>
<evidence type="ECO:0000313" key="12">
    <source>
        <dbReference type="EMBL" id="WOO42744.1"/>
    </source>
</evidence>
<dbReference type="InterPro" id="IPR011060">
    <property type="entry name" value="RibuloseP-bd_barrel"/>
</dbReference>